<name>A0A0B6YQI4_9EUPU</name>
<evidence type="ECO:0000256" key="3">
    <source>
        <dbReference type="ARBA" id="ARBA00022692"/>
    </source>
</evidence>
<dbReference type="AlphaFoldDB" id="A0A0B6YQI4"/>
<dbReference type="GO" id="GO:0016020">
    <property type="term" value="C:membrane"/>
    <property type="evidence" value="ECO:0007669"/>
    <property type="project" value="UniProtKB-SubCell"/>
</dbReference>
<keyword evidence="4" id="KW-1133">Transmembrane helix</keyword>
<proteinExistence type="predicted"/>
<accession>A0A0B6YQI4</accession>
<feature type="non-terminal residue" evidence="7">
    <location>
        <position position="100"/>
    </location>
</feature>
<evidence type="ECO:0000256" key="5">
    <source>
        <dbReference type="ARBA" id="ARBA00023136"/>
    </source>
</evidence>
<dbReference type="GO" id="GO:0046872">
    <property type="term" value="F:metal ion binding"/>
    <property type="evidence" value="ECO:0007669"/>
    <property type="project" value="UniProtKB-KW"/>
</dbReference>
<feature type="binding site" evidence="6">
    <location>
        <position position="95"/>
    </location>
    <ligand>
        <name>Na(+)</name>
        <dbReference type="ChEBI" id="CHEBI:29101"/>
        <label>1</label>
    </ligand>
</feature>
<organism evidence="7">
    <name type="scientific">Arion vulgaris</name>
    <dbReference type="NCBI Taxonomy" id="1028688"/>
    <lineage>
        <taxon>Eukaryota</taxon>
        <taxon>Metazoa</taxon>
        <taxon>Spiralia</taxon>
        <taxon>Lophotrochozoa</taxon>
        <taxon>Mollusca</taxon>
        <taxon>Gastropoda</taxon>
        <taxon>Heterobranchia</taxon>
        <taxon>Euthyneura</taxon>
        <taxon>Panpulmonata</taxon>
        <taxon>Eupulmonata</taxon>
        <taxon>Stylommatophora</taxon>
        <taxon>Helicina</taxon>
        <taxon>Arionoidea</taxon>
        <taxon>Arionidae</taxon>
        <taxon>Arion</taxon>
    </lineage>
</organism>
<gene>
    <name evidence="7" type="primary">ORF33192</name>
</gene>
<keyword evidence="6" id="KW-0915">Sodium</keyword>
<feature type="binding site" evidence="6">
    <location>
        <position position="92"/>
    </location>
    <ligand>
        <name>Na(+)</name>
        <dbReference type="ChEBI" id="CHEBI:29101"/>
        <label>1</label>
    </ligand>
</feature>
<evidence type="ECO:0000256" key="2">
    <source>
        <dbReference type="ARBA" id="ARBA00022448"/>
    </source>
</evidence>
<keyword evidence="2" id="KW-0813">Transport</keyword>
<evidence type="ECO:0000313" key="7">
    <source>
        <dbReference type="EMBL" id="CEK58468.1"/>
    </source>
</evidence>
<feature type="non-terminal residue" evidence="7">
    <location>
        <position position="1"/>
    </location>
</feature>
<keyword evidence="3" id="KW-0812">Transmembrane</keyword>
<dbReference type="SUPFAM" id="SSF161070">
    <property type="entry name" value="SNF-like"/>
    <property type="match status" value="1"/>
</dbReference>
<reference evidence="7" key="1">
    <citation type="submission" date="2014-12" db="EMBL/GenBank/DDBJ databases">
        <title>Insight into the proteome of Arion vulgaris.</title>
        <authorList>
            <person name="Aradska J."/>
            <person name="Bulat T."/>
            <person name="Smidak R."/>
            <person name="Sarate P."/>
            <person name="Gangsoo J."/>
            <person name="Sialana F."/>
            <person name="Bilban M."/>
            <person name="Lubec G."/>
        </authorList>
    </citation>
    <scope>NUCLEOTIDE SEQUENCE</scope>
    <source>
        <tissue evidence="7">Skin</tissue>
    </source>
</reference>
<dbReference type="InterPro" id="IPR000175">
    <property type="entry name" value="Na/ntran_symport"/>
</dbReference>
<sequence>KKMATSNTRPHLYPIVRRNENGIRKGNVEVEREAQMDLLNAQDQLVQDVSSTAVLTRVDDEDDDDYVEEEQEEPVDRGNWSGRFDFLMSLLGYSVGLGNV</sequence>
<feature type="binding site" evidence="6">
    <location>
        <position position="99"/>
    </location>
    <ligand>
        <name>Na(+)</name>
        <dbReference type="ChEBI" id="CHEBI:29101"/>
        <label>1</label>
    </ligand>
</feature>
<dbReference type="EMBL" id="HACG01011603">
    <property type="protein sequence ID" value="CEK58468.1"/>
    <property type="molecule type" value="Transcribed_RNA"/>
</dbReference>
<evidence type="ECO:0000256" key="4">
    <source>
        <dbReference type="ARBA" id="ARBA00022989"/>
    </source>
</evidence>
<dbReference type="PROSITE" id="PS50267">
    <property type="entry name" value="NA_NEUROTRAN_SYMP_3"/>
    <property type="match status" value="1"/>
</dbReference>
<keyword evidence="6" id="KW-0479">Metal-binding</keyword>
<evidence type="ECO:0000256" key="6">
    <source>
        <dbReference type="PIRSR" id="PIRSR600175-1"/>
    </source>
</evidence>
<evidence type="ECO:0000256" key="1">
    <source>
        <dbReference type="ARBA" id="ARBA00004141"/>
    </source>
</evidence>
<protein>
    <submittedName>
        <fullName evidence="7">Uncharacterized protein</fullName>
    </submittedName>
</protein>
<comment type="subcellular location">
    <subcellularLocation>
        <location evidence="1">Membrane</location>
        <topology evidence="1">Multi-pass membrane protein</topology>
    </subcellularLocation>
</comment>
<dbReference type="InterPro" id="IPR037272">
    <property type="entry name" value="SNS_sf"/>
</dbReference>
<keyword evidence="5" id="KW-0472">Membrane</keyword>